<organism evidence="2 3">
    <name type="scientific">Lentinus brumalis</name>
    <dbReference type="NCBI Taxonomy" id="2498619"/>
    <lineage>
        <taxon>Eukaryota</taxon>
        <taxon>Fungi</taxon>
        <taxon>Dikarya</taxon>
        <taxon>Basidiomycota</taxon>
        <taxon>Agaricomycotina</taxon>
        <taxon>Agaricomycetes</taxon>
        <taxon>Polyporales</taxon>
        <taxon>Polyporaceae</taxon>
        <taxon>Lentinus</taxon>
    </lineage>
</organism>
<proteinExistence type="predicted"/>
<feature type="region of interest" description="Disordered" evidence="1">
    <location>
        <begin position="51"/>
        <end position="99"/>
    </location>
</feature>
<evidence type="ECO:0000256" key="1">
    <source>
        <dbReference type="SAM" id="MobiDB-lite"/>
    </source>
</evidence>
<dbReference type="EMBL" id="KZ857416">
    <property type="protein sequence ID" value="RDX47820.1"/>
    <property type="molecule type" value="Genomic_DNA"/>
</dbReference>
<name>A0A371D5K8_9APHY</name>
<gene>
    <name evidence="2" type="ORF">OH76DRAFT_719111</name>
</gene>
<evidence type="ECO:0000313" key="3">
    <source>
        <dbReference type="Proteomes" id="UP000256964"/>
    </source>
</evidence>
<reference evidence="2 3" key="1">
    <citation type="journal article" date="2018" name="Biotechnol. Biofuels">
        <title>Integrative visual omics of the white-rot fungus Polyporus brumalis exposes the biotechnological potential of its oxidative enzymes for delignifying raw plant biomass.</title>
        <authorList>
            <person name="Miyauchi S."/>
            <person name="Rancon A."/>
            <person name="Drula E."/>
            <person name="Hage H."/>
            <person name="Chaduli D."/>
            <person name="Favel A."/>
            <person name="Grisel S."/>
            <person name="Henrissat B."/>
            <person name="Herpoel-Gimbert I."/>
            <person name="Ruiz-Duenas F.J."/>
            <person name="Chevret D."/>
            <person name="Hainaut M."/>
            <person name="Lin J."/>
            <person name="Wang M."/>
            <person name="Pangilinan J."/>
            <person name="Lipzen A."/>
            <person name="Lesage-Meessen L."/>
            <person name="Navarro D."/>
            <person name="Riley R."/>
            <person name="Grigoriev I.V."/>
            <person name="Zhou S."/>
            <person name="Raouche S."/>
            <person name="Rosso M.N."/>
        </authorList>
    </citation>
    <scope>NUCLEOTIDE SEQUENCE [LARGE SCALE GENOMIC DNA]</scope>
    <source>
        <strain evidence="2 3">BRFM 1820</strain>
    </source>
</reference>
<dbReference type="AlphaFoldDB" id="A0A371D5K8"/>
<feature type="region of interest" description="Disordered" evidence="1">
    <location>
        <begin position="1"/>
        <end position="22"/>
    </location>
</feature>
<dbReference type="Proteomes" id="UP000256964">
    <property type="component" value="Unassembled WGS sequence"/>
</dbReference>
<protein>
    <submittedName>
        <fullName evidence="2">Uncharacterized protein</fullName>
    </submittedName>
</protein>
<sequence length="182" mass="20085">MPPPQPCSYLRHPGTASSPYANSPFVTRPWQIPSKITPLLPQDFISQPSKRACDAHQAPRKTNRSRCSQARSTRAAVVRPSSLRHVKHAPSAPPPSRPPRCCTAFRSSHALGTRCTVQRVQPIAVRTRRRSRPSWTNLLAHPMTSSRSVRAGSLPGPPQNRQWMFAVREDAPASCTNLLASS</sequence>
<accession>A0A371D5K8</accession>
<evidence type="ECO:0000313" key="2">
    <source>
        <dbReference type="EMBL" id="RDX47820.1"/>
    </source>
</evidence>
<keyword evidence="3" id="KW-1185">Reference proteome</keyword>